<reference evidence="4 6" key="2">
    <citation type="journal article" date="2016" name="Appl. Microbiol. Biotechnol.">
        <title>Exploiting the genome sequence of Streptomyces nodosus for enhanced antibiotic production.</title>
        <authorList>
            <person name="Sweeney P."/>
            <person name="Murphy C.D."/>
            <person name="Caffrey P."/>
        </authorList>
    </citation>
    <scope>NUCLEOTIDE SEQUENCE [LARGE SCALE GENOMIC DNA]</scope>
    <source>
        <strain evidence="4 6">ATCC 14899</strain>
    </source>
</reference>
<reference evidence="5 7" key="3">
    <citation type="submission" date="2017-09" db="EMBL/GenBank/DDBJ databases">
        <title>Streptomyces genome completion.</title>
        <authorList>
            <person name="Lee N."/>
            <person name="Cho B.-K."/>
        </authorList>
    </citation>
    <scope>NUCLEOTIDE SEQUENCE [LARGE SCALE GENOMIC DNA]</scope>
    <source>
        <strain evidence="5 7">ATCC 14899</strain>
    </source>
</reference>
<dbReference type="Pfam" id="PF01522">
    <property type="entry name" value="Polysacc_deac_1"/>
    <property type="match status" value="1"/>
</dbReference>
<dbReference type="PROSITE" id="PS51257">
    <property type="entry name" value="PROKAR_LIPOPROTEIN"/>
    <property type="match status" value="1"/>
</dbReference>
<evidence type="ECO:0000256" key="1">
    <source>
        <dbReference type="SAM" id="MobiDB-lite"/>
    </source>
</evidence>
<gene>
    <name evidence="5" type="ORF">CP978_32935</name>
    <name evidence="4" type="ORF">SNOD_32690</name>
</gene>
<dbReference type="PANTHER" id="PTHR10587:SF134">
    <property type="entry name" value="SECRETED PROTEIN"/>
    <property type="match status" value="1"/>
</dbReference>
<feature type="compositionally biased region" description="Low complexity" evidence="1">
    <location>
        <begin position="36"/>
        <end position="60"/>
    </location>
</feature>
<feature type="domain" description="NodB homology" evidence="3">
    <location>
        <begin position="106"/>
        <end position="283"/>
    </location>
</feature>
<dbReference type="OrthoDB" id="3373088at2"/>
<evidence type="ECO:0000313" key="4">
    <source>
        <dbReference type="EMBL" id="AJE44218.1"/>
    </source>
</evidence>
<dbReference type="Gene3D" id="3.20.20.370">
    <property type="entry name" value="Glycoside hydrolase/deacetylase"/>
    <property type="match status" value="1"/>
</dbReference>
<dbReference type="Proteomes" id="UP000031526">
    <property type="component" value="Chromosome"/>
</dbReference>
<dbReference type="GO" id="GO:0016810">
    <property type="term" value="F:hydrolase activity, acting on carbon-nitrogen (but not peptide) bonds"/>
    <property type="evidence" value="ECO:0007669"/>
    <property type="project" value="InterPro"/>
</dbReference>
<feature type="chain" id="PRO_5041521549" evidence="2">
    <location>
        <begin position="30"/>
        <end position="294"/>
    </location>
</feature>
<dbReference type="PANTHER" id="PTHR10587">
    <property type="entry name" value="GLYCOSYL TRANSFERASE-RELATED"/>
    <property type="match status" value="1"/>
</dbReference>
<dbReference type="Proteomes" id="UP000325763">
    <property type="component" value="Chromosome"/>
</dbReference>
<keyword evidence="2" id="KW-0732">Signal</keyword>
<dbReference type="EMBL" id="CP023747">
    <property type="protein sequence ID" value="QEV42711.1"/>
    <property type="molecule type" value="Genomic_DNA"/>
</dbReference>
<accession>A0A0B5DKH8</accession>
<evidence type="ECO:0000313" key="6">
    <source>
        <dbReference type="Proteomes" id="UP000031526"/>
    </source>
</evidence>
<dbReference type="CDD" id="cd10917">
    <property type="entry name" value="CE4_NodB_like_6s_7s"/>
    <property type="match status" value="1"/>
</dbReference>
<dbReference type="STRING" id="40318.SNOD_32690"/>
<feature type="region of interest" description="Disordered" evidence="1">
    <location>
        <begin position="32"/>
        <end position="60"/>
    </location>
</feature>
<evidence type="ECO:0000256" key="2">
    <source>
        <dbReference type="SAM" id="SignalP"/>
    </source>
</evidence>
<dbReference type="EMBL" id="CP009313">
    <property type="protein sequence ID" value="AJE44218.1"/>
    <property type="molecule type" value="Genomic_DNA"/>
</dbReference>
<evidence type="ECO:0000313" key="7">
    <source>
        <dbReference type="Proteomes" id="UP000325763"/>
    </source>
</evidence>
<dbReference type="HOGENOM" id="CLU_021264_7_0_11"/>
<dbReference type="GO" id="GO:0005975">
    <property type="term" value="P:carbohydrate metabolic process"/>
    <property type="evidence" value="ECO:0007669"/>
    <property type="project" value="InterPro"/>
</dbReference>
<dbReference type="AlphaFoldDB" id="A0A0B5DKH8"/>
<protein>
    <submittedName>
        <fullName evidence="5">Polysaccharide deacetylase family protein</fullName>
    </submittedName>
    <submittedName>
        <fullName evidence="4">Polysaccharide/chitin/xylan deacetylase</fullName>
    </submittedName>
</protein>
<dbReference type="SUPFAM" id="SSF88713">
    <property type="entry name" value="Glycoside hydrolase/deacetylase"/>
    <property type="match status" value="1"/>
</dbReference>
<dbReference type="InterPro" id="IPR050248">
    <property type="entry name" value="Polysacc_deacetylase_ArnD"/>
</dbReference>
<dbReference type="InterPro" id="IPR002509">
    <property type="entry name" value="NODB_dom"/>
</dbReference>
<dbReference type="RefSeq" id="WP_043447139.1">
    <property type="nucleotide sequence ID" value="NZ_CP009313.1"/>
</dbReference>
<proteinExistence type="predicted"/>
<dbReference type="PROSITE" id="PS51677">
    <property type="entry name" value="NODB"/>
    <property type="match status" value="1"/>
</dbReference>
<feature type="signal peptide" evidence="2">
    <location>
        <begin position="1"/>
        <end position="29"/>
    </location>
</feature>
<reference evidence="6" key="1">
    <citation type="submission" date="2014-09" db="EMBL/GenBank/DDBJ databases">
        <title>Sequence of the Streptomyces nodosus genome.</title>
        <authorList>
            <person name="Sweeney P."/>
            <person name="Stephens N."/>
            <person name="Murphy C."/>
            <person name="Caffrey P."/>
        </authorList>
    </citation>
    <scope>NUCLEOTIDE SEQUENCE [LARGE SCALE GENOMIC DNA]</scope>
    <source>
        <strain evidence="6">ATCC 14899</strain>
    </source>
</reference>
<organism evidence="4 6">
    <name type="scientific">Streptomyces nodosus</name>
    <dbReference type="NCBI Taxonomy" id="40318"/>
    <lineage>
        <taxon>Bacteria</taxon>
        <taxon>Bacillati</taxon>
        <taxon>Actinomycetota</taxon>
        <taxon>Actinomycetes</taxon>
        <taxon>Kitasatosporales</taxon>
        <taxon>Streptomycetaceae</taxon>
        <taxon>Streptomyces</taxon>
    </lineage>
</organism>
<sequence>MKRHSRSGRFYGALAGAVVVALTAGGCGADGGSGTGTAATASPSAPSDGTTGTPGTAAPSADTAALWKKWGLTPLPETPEPPADKPLKLSATGPVPVFSHIPTSQKVVFITIDDGAEKDPEFIEMMRDLEIPITMFLTDDSIKSDYGYFRTLAEMGHHIQNHTLHHPVMNTLSEAGQKEEVCGNQKVLTERYGTAPLLFRPPYGAYDHNTRTAVRECGPAAIVWWRESMQIKNMQYQDPDKKLRPGDIILAHFRGPQELKGTTMTEMFAQLLRRIQEQDFTVARLEDYIQPPAG</sequence>
<evidence type="ECO:0000259" key="3">
    <source>
        <dbReference type="PROSITE" id="PS51677"/>
    </source>
</evidence>
<dbReference type="KEGG" id="snq:CP978_32935"/>
<evidence type="ECO:0000313" key="5">
    <source>
        <dbReference type="EMBL" id="QEV42711.1"/>
    </source>
</evidence>
<keyword evidence="6" id="KW-1185">Reference proteome</keyword>
<name>A0A0B5DKH8_9ACTN</name>
<dbReference type="InterPro" id="IPR011330">
    <property type="entry name" value="Glyco_hydro/deAcase_b/a-brl"/>
</dbReference>